<reference evidence="4 5" key="1">
    <citation type="submission" date="2023-03" db="EMBL/GenBank/DDBJ databases">
        <title>High-quality genome of Scylla paramamosain provides insights in environmental adaptation.</title>
        <authorList>
            <person name="Zhang L."/>
        </authorList>
    </citation>
    <scope>NUCLEOTIDE SEQUENCE [LARGE SCALE GENOMIC DNA]</scope>
    <source>
        <strain evidence="4">LZ_2023a</strain>
        <tissue evidence="4">Muscle</tissue>
    </source>
</reference>
<keyword evidence="1" id="KW-0862">Zinc</keyword>
<dbReference type="Proteomes" id="UP001487740">
    <property type="component" value="Unassembled WGS sequence"/>
</dbReference>
<feature type="chain" id="PRO_5043620525" description="CCHC-type domain-containing protein" evidence="2">
    <location>
        <begin position="23"/>
        <end position="184"/>
    </location>
</feature>
<evidence type="ECO:0000313" key="5">
    <source>
        <dbReference type="Proteomes" id="UP001487740"/>
    </source>
</evidence>
<evidence type="ECO:0000313" key="4">
    <source>
        <dbReference type="EMBL" id="KAK8392673.1"/>
    </source>
</evidence>
<sequence length="184" mass="20063">MRRLVLVFCAMVLVAAVHDAVGDSEFRGKCYSCGQQGHTKRYCPQGSSSGKAVNGRAGQYQIYSQPYKAIKGAGSVSRWCGGNKPRRRSADAPPAGRSPIATLHHVRRRAAASQCLSVSHWPVPQMWGMTQHTDGAPETRFARSLNIVYHGKPSNSANTGAVRNKGTNRPRIIKGRPNPAYYTI</sequence>
<dbReference type="AlphaFoldDB" id="A0AAW0U036"/>
<feature type="domain" description="CCHC-type" evidence="3">
    <location>
        <begin position="29"/>
        <end position="45"/>
    </location>
</feature>
<keyword evidence="2" id="KW-0732">Signal</keyword>
<dbReference type="EMBL" id="JARAKH010000022">
    <property type="protein sequence ID" value="KAK8392673.1"/>
    <property type="molecule type" value="Genomic_DNA"/>
</dbReference>
<keyword evidence="5" id="KW-1185">Reference proteome</keyword>
<feature type="signal peptide" evidence="2">
    <location>
        <begin position="1"/>
        <end position="22"/>
    </location>
</feature>
<name>A0AAW0U036_SCYPA</name>
<protein>
    <recommendedName>
        <fullName evidence="3">CCHC-type domain-containing protein</fullName>
    </recommendedName>
</protein>
<dbReference type="InterPro" id="IPR001878">
    <property type="entry name" value="Znf_CCHC"/>
</dbReference>
<keyword evidence="1" id="KW-0863">Zinc-finger</keyword>
<evidence type="ECO:0000256" key="2">
    <source>
        <dbReference type="SAM" id="SignalP"/>
    </source>
</evidence>
<evidence type="ECO:0000259" key="3">
    <source>
        <dbReference type="PROSITE" id="PS50158"/>
    </source>
</evidence>
<dbReference type="Gene3D" id="4.10.60.10">
    <property type="entry name" value="Zinc finger, CCHC-type"/>
    <property type="match status" value="1"/>
</dbReference>
<dbReference type="GO" id="GO:0003676">
    <property type="term" value="F:nucleic acid binding"/>
    <property type="evidence" value="ECO:0007669"/>
    <property type="project" value="InterPro"/>
</dbReference>
<dbReference type="InterPro" id="IPR036875">
    <property type="entry name" value="Znf_CCHC_sf"/>
</dbReference>
<comment type="caution">
    <text evidence="4">The sequence shown here is derived from an EMBL/GenBank/DDBJ whole genome shotgun (WGS) entry which is preliminary data.</text>
</comment>
<dbReference type="SMART" id="SM00343">
    <property type="entry name" value="ZnF_C2HC"/>
    <property type="match status" value="1"/>
</dbReference>
<evidence type="ECO:0000256" key="1">
    <source>
        <dbReference type="PROSITE-ProRule" id="PRU00047"/>
    </source>
</evidence>
<dbReference type="PROSITE" id="PS50158">
    <property type="entry name" value="ZF_CCHC"/>
    <property type="match status" value="1"/>
</dbReference>
<accession>A0AAW0U036</accession>
<dbReference type="SUPFAM" id="SSF57756">
    <property type="entry name" value="Retrovirus zinc finger-like domains"/>
    <property type="match status" value="1"/>
</dbReference>
<proteinExistence type="predicted"/>
<dbReference type="GO" id="GO:0008270">
    <property type="term" value="F:zinc ion binding"/>
    <property type="evidence" value="ECO:0007669"/>
    <property type="project" value="UniProtKB-KW"/>
</dbReference>
<organism evidence="4 5">
    <name type="scientific">Scylla paramamosain</name>
    <name type="common">Mud crab</name>
    <dbReference type="NCBI Taxonomy" id="85552"/>
    <lineage>
        <taxon>Eukaryota</taxon>
        <taxon>Metazoa</taxon>
        <taxon>Ecdysozoa</taxon>
        <taxon>Arthropoda</taxon>
        <taxon>Crustacea</taxon>
        <taxon>Multicrustacea</taxon>
        <taxon>Malacostraca</taxon>
        <taxon>Eumalacostraca</taxon>
        <taxon>Eucarida</taxon>
        <taxon>Decapoda</taxon>
        <taxon>Pleocyemata</taxon>
        <taxon>Brachyura</taxon>
        <taxon>Eubrachyura</taxon>
        <taxon>Portunoidea</taxon>
        <taxon>Portunidae</taxon>
        <taxon>Portuninae</taxon>
        <taxon>Scylla</taxon>
    </lineage>
</organism>
<keyword evidence="1" id="KW-0479">Metal-binding</keyword>
<gene>
    <name evidence="4" type="ORF">O3P69_014841</name>
</gene>